<evidence type="ECO:0000313" key="1">
    <source>
        <dbReference type="EMBL" id="BBY61496.1"/>
    </source>
</evidence>
<dbReference type="EMBL" id="AP022595">
    <property type="protein sequence ID" value="BBY61496.1"/>
    <property type="molecule type" value="Genomic_DNA"/>
</dbReference>
<dbReference type="KEGG" id="msar:MSAR_46320"/>
<sequence>MSSYPETFGIPPVVAVVAEVRFTEAPRLRRQEAFEALAVALAGRFPLADAVTGVNLVNAGPGLPPRAEPRQGVVVRNTEGTESLTFTPAAFMYETTSYTGLEAIETAIATGCRALVAAKVGSAFQRVGLRFVDEIRVPEPVADSRGWTKWINSGLLGALAITPDYVPARGIQGIVNFDLGERGSLNVQFAAFKDGAAVVPQHLQRRPFRSGPFFGLDLDGFYEFGQDALVRLDADVASEVLARLHAPIESAFQSAITDDARALFGVAASADERIGRHRTVDPLAGPS</sequence>
<protein>
    <submittedName>
        <fullName evidence="1">TIGR04255 family protein</fullName>
    </submittedName>
</protein>
<dbReference type="NCBIfam" id="TIGR04255">
    <property type="entry name" value="sporadTIGR04255"/>
    <property type="match status" value="1"/>
</dbReference>
<accession>A0A7I7T0A9</accession>
<dbReference type="AlphaFoldDB" id="A0A7I7T0A9"/>
<proteinExistence type="predicted"/>
<dbReference type="RefSeq" id="WP_163700836.1">
    <property type="nucleotide sequence ID" value="NZ_AP022595.1"/>
</dbReference>
<dbReference type="Proteomes" id="UP000466445">
    <property type="component" value="Chromosome"/>
</dbReference>
<dbReference type="InterPro" id="IPR026349">
    <property type="entry name" value="CHP04255"/>
</dbReference>
<organism evidence="1 2">
    <name type="scientific">Mycolicibacterium sarraceniae</name>
    <dbReference type="NCBI Taxonomy" id="1534348"/>
    <lineage>
        <taxon>Bacteria</taxon>
        <taxon>Bacillati</taxon>
        <taxon>Actinomycetota</taxon>
        <taxon>Actinomycetes</taxon>
        <taxon>Mycobacteriales</taxon>
        <taxon>Mycobacteriaceae</taxon>
        <taxon>Mycolicibacterium</taxon>
    </lineage>
</organism>
<reference evidence="1 2" key="1">
    <citation type="journal article" date="2019" name="Emerg. Microbes Infect.">
        <title>Comprehensive subspecies identification of 175 nontuberculous mycobacteria species based on 7547 genomic profiles.</title>
        <authorList>
            <person name="Matsumoto Y."/>
            <person name="Kinjo T."/>
            <person name="Motooka D."/>
            <person name="Nabeya D."/>
            <person name="Jung N."/>
            <person name="Uechi K."/>
            <person name="Horii T."/>
            <person name="Iida T."/>
            <person name="Fujita J."/>
            <person name="Nakamura S."/>
        </authorList>
    </citation>
    <scope>NUCLEOTIDE SEQUENCE [LARGE SCALE GENOMIC DNA]</scope>
    <source>
        <strain evidence="1 2">JCM 30395</strain>
    </source>
</reference>
<name>A0A7I7T0A9_9MYCO</name>
<keyword evidence="2" id="KW-1185">Reference proteome</keyword>
<evidence type="ECO:0000313" key="2">
    <source>
        <dbReference type="Proteomes" id="UP000466445"/>
    </source>
</evidence>
<gene>
    <name evidence="1" type="ORF">MSAR_46320</name>
</gene>